<accession>A0AAJ4A417</accession>
<dbReference type="SUPFAM" id="SSF56059">
    <property type="entry name" value="Glutathione synthetase ATP-binding domain-like"/>
    <property type="match status" value="1"/>
</dbReference>
<dbReference type="EMBL" id="CP041166">
    <property type="protein sequence ID" value="QFR43530.1"/>
    <property type="molecule type" value="Genomic_DNA"/>
</dbReference>
<organism evidence="3 4">
    <name type="scientific">Sulfurimonas xiamenensis</name>
    <dbReference type="NCBI Taxonomy" id="2590021"/>
    <lineage>
        <taxon>Bacteria</taxon>
        <taxon>Pseudomonadati</taxon>
        <taxon>Campylobacterota</taxon>
        <taxon>Epsilonproteobacteria</taxon>
        <taxon>Campylobacterales</taxon>
        <taxon>Sulfurimonadaceae</taxon>
        <taxon>Sulfurimonas</taxon>
    </lineage>
</organism>
<dbReference type="GO" id="GO:0046872">
    <property type="term" value="F:metal ion binding"/>
    <property type="evidence" value="ECO:0007669"/>
    <property type="project" value="InterPro"/>
</dbReference>
<reference evidence="4" key="1">
    <citation type="submission" date="2019-06" db="EMBL/GenBank/DDBJ databases">
        <title>Sulfurimonas gotlandica sp. nov., a chemoautotrophic and psychrotolerant epsilonproteobacterium isolated from a pelagic redoxcline, and an emended description of the genus Sulfurimonas.</title>
        <authorList>
            <person name="Wang S."/>
            <person name="Jiang L."/>
            <person name="Shao Z."/>
        </authorList>
    </citation>
    <scope>NUCLEOTIDE SEQUENCE [LARGE SCALE GENOMIC DNA]</scope>
    <source>
        <strain evidence="4">1-1N</strain>
    </source>
</reference>
<dbReference type="Proteomes" id="UP000326061">
    <property type="component" value="Chromosome"/>
</dbReference>
<sequence length="332" mass="38815">MSKKNILFINGIPDDRKMLIQKINKNGLIKWRGKGGANLSYFLKNDLFDQYDIVFDLKGTQELPRQMIHAVFNQISDADTHKNVLKKADSFYKTVSKHVPFFNPPANVMNTTRDNIYRLLQGVDKLHIPKTVKIQPKSPSDIYDTIEKEHFEFPVIFRQAGDHGGISTVKIDDKTEQFYAFPLDGRDYYLTQFVDYADTMGIYTKYRLVVVDGEVYIRHVIFSDSWVIHSKSREYMEKNKKYQSQEAKILKSFDIEIKPKIKDVINQIYQKLKLDYFGIDCYIDKDMNILVFEINANMNVLINNAKDKINIWTKQIDIIKNAVIVMIEKVKT</sequence>
<dbReference type="Pfam" id="PF08443">
    <property type="entry name" value="RimK"/>
    <property type="match status" value="1"/>
</dbReference>
<dbReference type="GO" id="GO:0009432">
    <property type="term" value="P:SOS response"/>
    <property type="evidence" value="ECO:0007669"/>
    <property type="project" value="TreeGrafter"/>
</dbReference>
<feature type="domain" description="ATP-grasp" evidence="2">
    <location>
        <begin position="120"/>
        <end position="320"/>
    </location>
</feature>
<evidence type="ECO:0000259" key="2">
    <source>
        <dbReference type="PROSITE" id="PS50975"/>
    </source>
</evidence>
<evidence type="ECO:0000313" key="3">
    <source>
        <dbReference type="EMBL" id="QFR43530.1"/>
    </source>
</evidence>
<dbReference type="GO" id="GO:0018169">
    <property type="term" value="F:ribosomal S6-glutamic acid ligase activity"/>
    <property type="evidence" value="ECO:0007669"/>
    <property type="project" value="TreeGrafter"/>
</dbReference>
<gene>
    <name evidence="3" type="ORF">FJR47_06260</name>
</gene>
<keyword evidence="4" id="KW-1185">Reference proteome</keyword>
<keyword evidence="1" id="KW-0547">Nucleotide-binding</keyword>
<dbReference type="AlphaFoldDB" id="A0AAJ4A417"/>
<dbReference type="GO" id="GO:0005524">
    <property type="term" value="F:ATP binding"/>
    <property type="evidence" value="ECO:0007669"/>
    <property type="project" value="UniProtKB-UniRule"/>
</dbReference>
<protein>
    <recommendedName>
        <fullName evidence="2">ATP-grasp domain-containing protein</fullName>
    </recommendedName>
</protein>
<keyword evidence="1" id="KW-0067">ATP-binding</keyword>
<evidence type="ECO:0000313" key="4">
    <source>
        <dbReference type="Proteomes" id="UP000326061"/>
    </source>
</evidence>
<dbReference type="PANTHER" id="PTHR21621">
    <property type="entry name" value="RIBOSOMAL PROTEIN S6 MODIFICATION PROTEIN"/>
    <property type="match status" value="1"/>
</dbReference>
<dbReference type="InterPro" id="IPR011761">
    <property type="entry name" value="ATP-grasp"/>
</dbReference>
<dbReference type="PROSITE" id="PS50975">
    <property type="entry name" value="ATP_GRASP"/>
    <property type="match status" value="1"/>
</dbReference>
<proteinExistence type="predicted"/>
<dbReference type="GO" id="GO:0005737">
    <property type="term" value="C:cytoplasm"/>
    <property type="evidence" value="ECO:0007669"/>
    <property type="project" value="TreeGrafter"/>
</dbReference>
<name>A0AAJ4A417_9BACT</name>
<dbReference type="Gene3D" id="3.30.470.20">
    <property type="entry name" value="ATP-grasp fold, B domain"/>
    <property type="match status" value="1"/>
</dbReference>
<evidence type="ECO:0000256" key="1">
    <source>
        <dbReference type="PROSITE-ProRule" id="PRU00409"/>
    </source>
</evidence>
<dbReference type="RefSeq" id="WP_152299593.1">
    <property type="nucleotide sequence ID" value="NZ_CP041166.1"/>
</dbReference>
<dbReference type="InterPro" id="IPR013651">
    <property type="entry name" value="ATP-grasp_RimK-type"/>
</dbReference>
<dbReference type="KEGG" id="suln:FJR47_06260"/>
<dbReference type="PANTHER" id="PTHR21621:SF0">
    <property type="entry name" value="BETA-CITRYLGLUTAMATE SYNTHASE B-RELATED"/>
    <property type="match status" value="1"/>
</dbReference>